<feature type="transmembrane region" description="Helical" evidence="5">
    <location>
        <begin position="43"/>
        <end position="65"/>
    </location>
</feature>
<feature type="domain" description="Major facilitator superfamily (MFS) profile" evidence="6">
    <location>
        <begin position="1"/>
        <end position="183"/>
    </location>
</feature>
<evidence type="ECO:0000259" key="6">
    <source>
        <dbReference type="PROSITE" id="PS50850"/>
    </source>
</evidence>
<dbReference type="GO" id="GO:0022857">
    <property type="term" value="F:transmembrane transporter activity"/>
    <property type="evidence" value="ECO:0007669"/>
    <property type="project" value="InterPro"/>
</dbReference>
<dbReference type="InterPro" id="IPR036259">
    <property type="entry name" value="MFS_trans_sf"/>
</dbReference>
<evidence type="ECO:0000256" key="5">
    <source>
        <dbReference type="SAM" id="Phobius"/>
    </source>
</evidence>
<dbReference type="InterPro" id="IPR010291">
    <property type="entry name" value="Ion_channel_UNC-93"/>
</dbReference>
<feature type="transmembrane region" description="Helical" evidence="5">
    <location>
        <begin position="266"/>
        <end position="282"/>
    </location>
</feature>
<feature type="transmembrane region" description="Helical" evidence="5">
    <location>
        <begin position="349"/>
        <end position="369"/>
    </location>
</feature>
<dbReference type="Pfam" id="PF07690">
    <property type="entry name" value="MFS_1"/>
    <property type="match status" value="1"/>
</dbReference>
<feature type="transmembrane region" description="Helical" evidence="5">
    <location>
        <begin position="233"/>
        <end position="254"/>
    </location>
</feature>
<comment type="subcellular location">
    <subcellularLocation>
        <location evidence="1">Membrane</location>
        <topology evidence="1">Multi-pass membrane protein</topology>
    </subcellularLocation>
</comment>
<protein>
    <recommendedName>
        <fullName evidence="6">Major facilitator superfamily (MFS) profile domain-containing protein</fullName>
    </recommendedName>
</protein>
<evidence type="ECO:0000256" key="1">
    <source>
        <dbReference type="ARBA" id="ARBA00004141"/>
    </source>
</evidence>
<dbReference type="PANTHER" id="PTHR23531">
    <property type="entry name" value="QUINOLENE RESISTANCE PROTEIN NORA"/>
    <property type="match status" value="1"/>
</dbReference>
<name>A0A2H0YN05_9BACT</name>
<accession>A0A2H0YN05</accession>
<keyword evidence="3 5" id="KW-1133">Transmembrane helix</keyword>
<evidence type="ECO:0000256" key="4">
    <source>
        <dbReference type="ARBA" id="ARBA00023136"/>
    </source>
</evidence>
<dbReference type="AlphaFoldDB" id="A0A2H0YN05"/>
<proteinExistence type="predicted"/>
<feature type="transmembrane region" description="Helical" evidence="5">
    <location>
        <begin position="288"/>
        <end position="311"/>
    </location>
</feature>
<feature type="transmembrane region" description="Helical" evidence="5">
    <location>
        <begin position="159"/>
        <end position="176"/>
    </location>
</feature>
<dbReference type="SUPFAM" id="SSF103473">
    <property type="entry name" value="MFS general substrate transporter"/>
    <property type="match status" value="1"/>
</dbReference>
<keyword evidence="4 5" id="KW-0472">Membrane</keyword>
<feature type="transmembrane region" description="Helical" evidence="5">
    <location>
        <begin position="323"/>
        <end position="343"/>
    </location>
</feature>
<dbReference type="Gene3D" id="1.20.1250.20">
    <property type="entry name" value="MFS general substrate transporter like domains"/>
    <property type="match status" value="2"/>
</dbReference>
<dbReference type="InterPro" id="IPR011701">
    <property type="entry name" value="MFS"/>
</dbReference>
<feature type="transmembrane region" description="Helical" evidence="5">
    <location>
        <begin position="132"/>
        <end position="153"/>
    </location>
</feature>
<organism evidence="7 8">
    <name type="scientific">Candidatus Nealsonbacteria bacterium CG08_land_8_20_14_0_20_38_20</name>
    <dbReference type="NCBI Taxonomy" id="1974705"/>
    <lineage>
        <taxon>Bacteria</taxon>
        <taxon>Candidatus Nealsoniibacteriota</taxon>
    </lineage>
</organism>
<comment type="caution">
    <text evidence="7">The sequence shown here is derived from an EMBL/GenBank/DDBJ whole genome shotgun (WGS) entry which is preliminary data.</text>
</comment>
<dbReference type="EMBL" id="PEYD01000015">
    <property type="protein sequence ID" value="PIS39639.1"/>
    <property type="molecule type" value="Genomic_DNA"/>
</dbReference>
<feature type="transmembrane region" description="Helical" evidence="5">
    <location>
        <begin position="208"/>
        <end position="227"/>
    </location>
</feature>
<dbReference type="Pfam" id="PF05978">
    <property type="entry name" value="UNC-93"/>
    <property type="match status" value="1"/>
</dbReference>
<evidence type="ECO:0000313" key="7">
    <source>
        <dbReference type="EMBL" id="PIS39639.1"/>
    </source>
</evidence>
<dbReference type="GO" id="GO:0016020">
    <property type="term" value="C:membrane"/>
    <property type="evidence" value="ECO:0007669"/>
    <property type="project" value="UniProtKB-SubCell"/>
</dbReference>
<dbReference type="InterPro" id="IPR052714">
    <property type="entry name" value="MFS_Exporter"/>
</dbReference>
<feature type="transmembrane region" description="Helical" evidence="5">
    <location>
        <begin position="94"/>
        <end position="112"/>
    </location>
</feature>
<gene>
    <name evidence="7" type="ORF">COT33_00925</name>
</gene>
<sequence length="385" mass="43198">MRFVSKEVKILSLAFLFIFFGYNGVQQYLTIYFSETKLFKTGFNSLVLIYLFFVLSNLLAAVFVSKYGAKKCLIFSSLFYSIFIFSLLTPSIFLIYIISALLGMASSFLWTAQNSYLIRASDEKSYGENAGFFSALQSLGSALGIFVLGFLIAKFSYKIPFLTFASFPLIGFLLLFKLKDLKTEKVFNRFQLLKKTVLSKTALRLSSIWFGLNFIFGLVIGIIPISIKEGLGVSFVGILSSLFFILPITLSYFFGKLSDVKGRKQMLIISYILLLIGLASLISQNYTLLLLGIVLLALNSAIIKPITLALIGDVSTKENLEFLTAFLFMIQNIGVILALLISSQFQIKTIYLISIATTIISFFVAWPLLRLKIENLREKISQEIS</sequence>
<dbReference type="InterPro" id="IPR020846">
    <property type="entry name" value="MFS_dom"/>
</dbReference>
<dbReference type="Proteomes" id="UP000230088">
    <property type="component" value="Unassembled WGS sequence"/>
</dbReference>
<dbReference type="PANTHER" id="PTHR23531:SF1">
    <property type="entry name" value="QUINOLENE RESISTANCE PROTEIN NORA"/>
    <property type="match status" value="1"/>
</dbReference>
<reference evidence="8" key="1">
    <citation type="submission" date="2017-09" db="EMBL/GenBank/DDBJ databases">
        <title>Depth-based differentiation of microbial function through sediment-hosted aquifers and enrichment of novel symbionts in the deep terrestrial subsurface.</title>
        <authorList>
            <person name="Probst A.J."/>
            <person name="Ladd B."/>
            <person name="Jarett J.K."/>
            <person name="Geller-Mcgrath D.E."/>
            <person name="Sieber C.M.K."/>
            <person name="Emerson J.B."/>
            <person name="Anantharaman K."/>
            <person name="Thomas B.C."/>
            <person name="Malmstrom R."/>
            <person name="Stieglmeier M."/>
            <person name="Klingl A."/>
            <person name="Woyke T."/>
            <person name="Ryan C.M."/>
            <person name="Banfield J.F."/>
        </authorList>
    </citation>
    <scope>NUCLEOTIDE SEQUENCE [LARGE SCALE GENOMIC DNA]</scope>
</reference>
<evidence type="ECO:0000313" key="8">
    <source>
        <dbReference type="Proteomes" id="UP000230088"/>
    </source>
</evidence>
<keyword evidence="2 5" id="KW-0812">Transmembrane</keyword>
<dbReference type="PROSITE" id="PS50850">
    <property type="entry name" value="MFS"/>
    <property type="match status" value="1"/>
</dbReference>
<evidence type="ECO:0000256" key="3">
    <source>
        <dbReference type="ARBA" id="ARBA00022989"/>
    </source>
</evidence>
<evidence type="ECO:0000256" key="2">
    <source>
        <dbReference type="ARBA" id="ARBA00022692"/>
    </source>
</evidence>